<evidence type="ECO:0000256" key="6">
    <source>
        <dbReference type="ARBA" id="ARBA00022692"/>
    </source>
</evidence>
<feature type="domain" description="AprE-like beta-barrel" evidence="11">
    <location>
        <begin position="361"/>
        <end position="450"/>
    </location>
</feature>
<evidence type="ECO:0000256" key="8">
    <source>
        <dbReference type="ARBA" id="ARBA00023136"/>
    </source>
</evidence>
<dbReference type="AlphaFoldDB" id="A0A4Q1JR25"/>
<gene>
    <name evidence="12" type="ORF">EPA99_17265</name>
</gene>
<dbReference type="Gene3D" id="2.40.30.170">
    <property type="match status" value="1"/>
</dbReference>
<sequence length="473" mass="51666">MKHVVEGLKDFALRYGKVLSAAWSRRQEMDPPKREADELAFLPAHLELIETPVSPTARWTMRIIVALFSVALIWACLGKIDIVAVAPGKTVVDSRTKVVQPAEAAVVRRILVRDGQEVRAGQALIELDRTAAGAELAQSDDALITARLAAARLSALAKALDVGISPKVVELPGITPERLEAEQALATSQFDALLAKRHGLEAAIAQRKAELRTTADAIAPLAESARISKVRADDYASLLEGKYVGRHDYLMREQERIAAESDLATQRNRLQEIRSSLSASEEELRILVADFRQQTLDGLREAQARIAQAVPELEKAGLRDRLMTLRAPVDGTVQQLAIHTAGGVVAPGQELLAIVPDQEALEVEATVLNKDIGFIRAGQDVTVKVDSFPYTRYGYITGKVVSISRDAAQDENLGLVFPARIRLDRSNLNIDGVDVKLTAGMSLTAEVMTGERRIVDYLLSPFRRGAAEAMRER</sequence>
<name>A0A4Q1JR25_9GAMM</name>
<dbReference type="GO" id="GO:0009306">
    <property type="term" value="P:protein secretion"/>
    <property type="evidence" value="ECO:0007669"/>
    <property type="project" value="InterPro"/>
</dbReference>
<dbReference type="InterPro" id="IPR010129">
    <property type="entry name" value="T1SS_HlyD"/>
</dbReference>
<dbReference type="Gene3D" id="1.10.287.470">
    <property type="entry name" value="Helix hairpin bin"/>
    <property type="match status" value="1"/>
</dbReference>
<feature type="transmembrane region" description="Helical" evidence="9">
    <location>
        <begin position="59"/>
        <end position="77"/>
    </location>
</feature>
<dbReference type="PANTHER" id="PTHR30386:SF27">
    <property type="entry name" value="MEMBRANE FUSION PROTEIN (MFP) FAMILY PROTEIN"/>
    <property type="match status" value="1"/>
</dbReference>
<dbReference type="InterPro" id="IPR050739">
    <property type="entry name" value="MFP"/>
</dbReference>
<dbReference type="InterPro" id="IPR006144">
    <property type="entry name" value="Secretion_HlyD_CS"/>
</dbReference>
<dbReference type="InterPro" id="IPR058982">
    <property type="entry name" value="Beta-barrel_AprE"/>
</dbReference>
<evidence type="ECO:0000256" key="5">
    <source>
        <dbReference type="ARBA" id="ARBA00022519"/>
    </source>
</evidence>
<accession>A0A4Q1JR25</accession>
<keyword evidence="13" id="KW-1185">Reference proteome</keyword>
<dbReference type="Pfam" id="PF26002">
    <property type="entry name" value="Beta-barrel_AprE"/>
    <property type="match status" value="1"/>
</dbReference>
<dbReference type="EMBL" id="SAWZ01000013">
    <property type="protein sequence ID" value="RXQ99874.1"/>
    <property type="molecule type" value="Genomic_DNA"/>
</dbReference>
<evidence type="ECO:0000259" key="10">
    <source>
        <dbReference type="Pfam" id="PF25988"/>
    </source>
</evidence>
<dbReference type="InterPro" id="IPR059040">
    <property type="entry name" value="HH_CyaD-like"/>
</dbReference>
<keyword evidence="3 9" id="KW-0813">Transport</keyword>
<evidence type="ECO:0000259" key="11">
    <source>
        <dbReference type="Pfam" id="PF26002"/>
    </source>
</evidence>
<dbReference type="OrthoDB" id="9775513at2"/>
<comment type="caution">
    <text evidence="12">The sequence shown here is derived from an EMBL/GenBank/DDBJ whole genome shotgun (WGS) entry which is preliminary data.</text>
</comment>
<evidence type="ECO:0000256" key="3">
    <source>
        <dbReference type="ARBA" id="ARBA00022448"/>
    </source>
</evidence>
<dbReference type="Proteomes" id="UP000289784">
    <property type="component" value="Unassembled WGS sequence"/>
</dbReference>
<dbReference type="GO" id="GO:0005886">
    <property type="term" value="C:plasma membrane"/>
    <property type="evidence" value="ECO:0007669"/>
    <property type="project" value="UniProtKB-SubCell"/>
</dbReference>
<keyword evidence="8 9" id="KW-0472">Membrane</keyword>
<evidence type="ECO:0000256" key="2">
    <source>
        <dbReference type="ARBA" id="ARBA00009477"/>
    </source>
</evidence>
<dbReference type="PROSITE" id="PS00543">
    <property type="entry name" value="HLYD_FAMILY"/>
    <property type="match status" value="1"/>
</dbReference>
<evidence type="ECO:0000256" key="1">
    <source>
        <dbReference type="ARBA" id="ARBA00004377"/>
    </source>
</evidence>
<reference evidence="12 13" key="1">
    <citation type="submission" date="2019-01" db="EMBL/GenBank/DDBJ databases">
        <title>Pseudoxanthomonas composti sp. nov., isolated from compost.</title>
        <authorList>
            <person name="Yang G."/>
        </authorList>
    </citation>
    <scope>NUCLEOTIDE SEQUENCE [LARGE SCALE GENOMIC DNA]</scope>
    <source>
        <strain evidence="12 13">GSS15</strain>
    </source>
</reference>
<comment type="similarity">
    <text evidence="2 9">Belongs to the membrane fusion protein (MFP) (TC 8.A.1) family.</text>
</comment>
<evidence type="ECO:0000256" key="7">
    <source>
        <dbReference type="ARBA" id="ARBA00022989"/>
    </source>
</evidence>
<keyword evidence="7 9" id="KW-1133">Transmembrane helix</keyword>
<dbReference type="RefSeq" id="WP_129472501.1">
    <property type="nucleotide sequence ID" value="NZ_SAWZ01000013.1"/>
</dbReference>
<keyword evidence="6 9" id="KW-0812">Transmembrane</keyword>
<evidence type="ECO:0000313" key="12">
    <source>
        <dbReference type="EMBL" id="RXQ99874.1"/>
    </source>
</evidence>
<proteinExistence type="inferred from homology"/>
<dbReference type="PANTHER" id="PTHR30386">
    <property type="entry name" value="MEMBRANE FUSION SUBUNIT OF EMRAB-TOLC MULTIDRUG EFFLUX PUMP"/>
    <property type="match status" value="1"/>
</dbReference>
<evidence type="ECO:0000256" key="9">
    <source>
        <dbReference type="RuleBase" id="RU365093"/>
    </source>
</evidence>
<keyword evidence="5 9" id="KW-0997">Cell inner membrane</keyword>
<evidence type="ECO:0000256" key="4">
    <source>
        <dbReference type="ARBA" id="ARBA00022475"/>
    </source>
</evidence>
<feature type="domain" description="CyaD-like alpha-helical hairpin" evidence="10">
    <location>
        <begin position="128"/>
        <end position="323"/>
    </location>
</feature>
<keyword evidence="4 9" id="KW-1003">Cell membrane</keyword>
<dbReference type="NCBIfam" id="TIGR01843">
    <property type="entry name" value="type_I_hlyD"/>
    <property type="match status" value="1"/>
</dbReference>
<dbReference type="Pfam" id="PF25988">
    <property type="entry name" value="HH_CyaD"/>
    <property type="match status" value="1"/>
</dbReference>
<evidence type="ECO:0000313" key="13">
    <source>
        <dbReference type="Proteomes" id="UP000289784"/>
    </source>
</evidence>
<dbReference type="Gene3D" id="2.40.50.100">
    <property type="match status" value="1"/>
</dbReference>
<protein>
    <recommendedName>
        <fullName evidence="9">Membrane fusion protein (MFP) family protein</fullName>
    </recommendedName>
</protein>
<dbReference type="PRINTS" id="PR01490">
    <property type="entry name" value="RTXTOXIND"/>
</dbReference>
<organism evidence="12 13">
    <name type="scientific">Pseudoxanthomonas composti</name>
    <dbReference type="NCBI Taxonomy" id="2137479"/>
    <lineage>
        <taxon>Bacteria</taxon>
        <taxon>Pseudomonadati</taxon>
        <taxon>Pseudomonadota</taxon>
        <taxon>Gammaproteobacteria</taxon>
        <taxon>Lysobacterales</taxon>
        <taxon>Lysobacteraceae</taxon>
        <taxon>Pseudoxanthomonas</taxon>
    </lineage>
</organism>
<comment type="subcellular location">
    <subcellularLocation>
        <location evidence="1 9">Cell inner membrane</location>
        <topology evidence="1 9">Single-pass membrane protein</topology>
    </subcellularLocation>
</comment>